<dbReference type="Proteomes" id="UP001194729">
    <property type="component" value="Unassembled WGS sequence"/>
</dbReference>
<evidence type="ECO:0000313" key="2">
    <source>
        <dbReference type="EMBL" id="MBF4985516.1"/>
    </source>
</evidence>
<accession>A0ABS0A830</accession>
<keyword evidence="1" id="KW-1133">Transmembrane helix</keyword>
<dbReference type="EMBL" id="JADKYU010000771">
    <property type="protein sequence ID" value="MBF4985516.1"/>
    <property type="molecule type" value="Genomic_DNA"/>
</dbReference>
<gene>
    <name evidence="2" type="ORF">FNJ87_14660</name>
</gene>
<name>A0ABS0A830_9FLAO</name>
<evidence type="ECO:0000313" key="3">
    <source>
        <dbReference type="Proteomes" id="UP001194729"/>
    </source>
</evidence>
<proteinExistence type="predicted"/>
<organism evidence="2 3">
    <name type="scientific">Nonlabens mediterrranea</name>
    <dbReference type="NCBI Taxonomy" id="1419947"/>
    <lineage>
        <taxon>Bacteria</taxon>
        <taxon>Pseudomonadati</taxon>
        <taxon>Bacteroidota</taxon>
        <taxon>Flavobacteriia</taxon>
        <taxon>Flavobacteriales</taxon>
        <taxon>Flavobacteriaceae</taxon>
        <taxon>Nonlabens</taxon>
    </lineage>
</organism>
<comment type="caution">
    <text evidence="2">The sequence shown here is derived from an EMBL/GenBank/DDBJ whole genome shotgun (WGS) entry which is preliminary data.</text>
</comment>
<evidence type="ECO:0000256" key="1">
    <source>
        <dbReference type="SAM" id="Phobius"/>
    </source>
</evidence>
<evidence type="ECO:0008006" key="4">
    <source>
        <dbReference type="Google" id="ProtNLM"/>
    </source>
</evidence>
<reference evidence="2 3" key="1">
    <citation type="submission" date="2020-11" db="EMBL/GenBank/DDBJ databases">
        <title>P. mediterranea TC4 genome.</title>
        <authorList>
            <person name="Molmeret M."/>
        </authorList>
    </citation>
    <scope>NUCLEOTIDE SEQUENCE [LARGE SCALE GENOMIC DNA]</scope>
    <source>
        <strain evidence="2 3">TC4</strain>
    </source>
</reference>
<keyword evidence="1" id="KW-0472">Membrane</keyword>
<sequence>MSRFSTYILWMLLILGIIFLAADYIYDYIFLNTSPRDKVQLALKQKQGHVDYLFLGNSRVENYIDCSIIEKKTGKTCENFGMSGSSYQDSYVLLNLLKENGLTYSHLFIQLDASVKNETMTKSFKASLIPFIDSSIQVKDVEIKLSWSEKNIPFYKYAKYDYLFGMRACFAQLYKNKSDDVSLGFIPQYGVGDNYANQIVLSGLQNKYVKSLKEDAIQDQASIHFYTSPYCAKMKNTIAFNKFKEDYKDYINYASFYKNEDYFANCTHMNFKGAQIFTKQLIKDFNL</sequence>
<keyword evidence="3" id="KW-1185">Reference proteome</keyword>
<feature type="transmembrane region" description="Helical" evidence="1">
    <location>
        <begin position="7"/>
        <end position="26"/>
    </location>
</feature>
<protein>
    <recommendedName>
        <fullName evidence="4">SGNH/GDSL hydrolase family protein</fullName>
    </recommendedName>
</protein>
<keyword evidence="1" id="KW-0812">Transmembrane</keyword>